<gene>
    <name evidence="4" type="ORF">PsYK624_171660</name>
</gene>
<feature type="region of interest" description="Disordered" evidence="2">
    <location>
        <begin position="72"/>
        <end position="106"/>
    </location>
</feature>
<dbReference type="AlphaFoldDB" id="A0A9P3GS79"/>
<dbReference type="Pfam" id="PF18803">
    <property type="entry name" value="CxC2"/>
    <property type="match status" value="1"/>
</dbReference>
<feature type="region of interest" description="Disordered" evidence="2">
    <location>
        <begin position="1061"/>
        <end position="1097"/>
    </location>
</feature>
<comment type="caution">
    <text evidence="4">The sequence shown here is derived from an EMBL/GenBank/DDBJ whole genome shotgun (WGS) entry which is preliminary data.</text>
</comment>
<accession>A0A9P3GS79</accession>
<evidence type="ECO:0000313" key="4">
    <source>
        <dbReference type="EMBL" id="GJF00864.1"/>
    </source>
</evidence>
<protein>
    <submittedName>
        <fullName evidence="4">CxC2 domain-containing protein</fullName>
    </submittedName>
</protein>
<reference evidence="4 5" key="1">
    <citation type="submission" date="2021-08" db="EMBL/GenBank/DDBJ databases">
        <title>Draft Genome Sequence of Phanerochaete sordida strain YK-624.</title>
        <authorList>
            <person name="Mori T."/>
            <person name="Dohra H."/>
            <person name="Suzuki T."/>
            <person name="Kawagishi H."/>
            <person name="Hirai H."/>
        </authorList>
    </citation>
    <scope>NUCLEOTIDE SEQUENCE [LARGE SCALE GENOMIC DNA]</scope>
    <source>
        <strain evidence="4 5">YK-624</strain>
    </source>
</reference>
<feature type="domain" description="CxC2-like cysteine cluster KDZ transposase-associated" evidence="3">
    <location>
        <begin position="204"/>
        <end position="311"/>
    </location>
</feature>
<feature type="compositionally biased region" description="Basic and acidic residues" evidence="2">
    <location>
        <begin position="1086"/>
        <end position="1097"/>
    </location>
</feature>
<organism evidence="4 5">
    <name type="scientific">Phanerochaete sordida</name>
    <dbReference type="NCBI Taxonomy" id="48140"/>
    <lineage>
        <taxon>Eukaryota</taxon>
        <taxon>Fungi</taxon>
        <taxon>Dikarya</taxon>
        <taxon>Basidiomycota</taxon>
        <taxon>Agaricomycotina</taxon>
        <taxon>Agaricomycetes</taxon>
        <taxon>Polyporales</taxon>
        <taxon>Phanerochaetaceae</taxon>
        <taxon>Phanerochaete</taxon>
    </lineage>
</organism>
<dbReference type="OrthoDB" id="2793259at2759"/>
<keyword evidence="1" id="KW-0175">Coiled coil</keyword>
<evidence type="ECO:0000259" key="3">
    <source>
        <dbReference type="Pfam" id="PF18803"/>
    </source>
</evidence>
<dbReference type="Pfam" id="PF18758">
    <property type="entry name" value="KDZ"/>
    <property type="match status" value="1"/>
</dbReference>
<feature type="compositionally biased region" description="Acidic residues" evidence="2">
    <location>
        <begin position="1061"/>
        <end position="1070"/>
    </location>
</feature>
<dbReference type="Proteomes" id="UP000703269">
    <property type="component" value="Unassembled WGS sequence"/>
</dbReference>
<feature type="compositionally biased region" description="Basic and acidic residues" evidence="2">
    <location>
        <begin position="87"/>
        <end position="103"/>
    </location>
</feature>
<evidence type="ECO:0000256" key="2">
    <source>
        <dbReference type="SAM" id="MobiDB-lite"/>
    </source>
</evidence>
<evidence type="ECO:0000256" key="1">
    <source>
        <dbReference type="SAM" id="Coils"/>
    </source>
</evidence>
<dbReference type="EMBL" id="BPQB01000219">
    <property type="protein sequence ID" value="GJF00864.1"/>
    <property type="molecule type" value="Genomic_DNA"/>
</dbReference>
<sequence length="1097" mass="123953">MSGARERKRKRGEKTSIFNLREVDVKQAPSGRAVLNRVSDDGRRMFRNEQRLRVPNAKKASSINELLDEQLAWNPSPPEPIDLEDLEIPRDDTPESAETDKGVKQGPKTFATLTHDQVLLDWAATHRDMFLDELLRLDGYRGGDHQRCSRCPRDADAARLPTIRCLDCATGDVVCRQCCVAAHADNPFHRISEWNGRFFEVTTLQKLGLVIQLGHPPGEHCAIPAAAPRSFVVIHTNGFHSVNLQFCQCDKQYRAGTRVQQLLRRELWPATLDDPSTCCTFRVLEMFHMLTLQSKVTAYDFYLTLQKTTDRYNIGKPVDRLKPFLRVVRQWRHAQALKRAGRGHKEGGVKATKPGELCIRCPACPRPGVNLPPNWDTVSDDLKFIYTTFVAIDANFRLKRRAISNETRDPSMSSGWGHFVEGGPYREHLKNYVSQEDISTCTGFAALMHANTRFHKGYATTGVAMAIDARHGFMLPNGVGDLQKGERNCNIDYITMCALLHIPPPSELPLVLFYDIMCQWIRWLLQRITALPSHLQIELPVGEVRYAIPKYHLNGHKEEGHNKYSLNFMLGVGRTDGEEVERGWSRFDATAASTREMGPGSREETLEDHFMFNNLEKYINLGTILHKRDRAAVAAFVRFDRAHNDLVLELQPTHVAEWNAEISAYEADPSRPDPYFLKSSGMSEADIRLQLAKEEEEASAGAMTLHEVTPASMIATLLDLEEQQRKFRTKYPNTAGGTPAQTAEAITKRAALRHRLNSVRAVQAVYMPCVARKLAQHRLSLHSTRPASTPRPLPAEIDLLDVPERQPLFFPHQLEEDELDSSVAGLADIEARLRDGQLSDSLDKLRVHLHIRSRLVRFKDRNVRHQRANTRARTKIDQNEAKIAAFKEKYRAARKAKLALVGPGSWERRWRVLLDSDVTSLRGDDEVVGVGTSEGKRTLSWIWMGADAEGGDANGIRGLNDALRVEFFKSRARRERYREETILSQEEKRRTLASLEHSALEWDCLEGQVRSLKPCEIIGEGAAAYAASRAATERALRARFHTLWTTVSRQARALLAEDETTTDVLEDDETSGVHFAAAADADSDDNPLRNFEDSDEE</sequence>
<dbReference type="PANTHER" id="PTHR33104">
    <property type="entry name" value="SI:DKEY-29D5.2"/>
    <property type="match status" value="1"/>
</dbReference>
<keyword evidence="5" id="KW-1185">Reference proteome</keyword>
<feature type="coiled-coil region" evidence="1">
    <location>
        <begin position="869"/>
        <end position="896"/>
    </location>
</feature>
<dbReference type="InterPro" id="IPR040521">
    <property type="entry name" value="KDZ"/>
</dbReference>
<dbReference type="PANTHER" id="PTHR33104:SF2">
    <property type="entry name" value="CXC3 LIKE CYSTEINE CLUSTER DOMAIN-CONTAINING PROTEIN"/>
    <property type="match status" value="1"/>
</dbReference>
<evidence type="ECO:0000313" key="5">
    <source>
        <dbReference type="Proteomes" id="UP000703269"/>
    </source>
</evidence>
<name>A0A9P3GS79_9APHY</name>
<proteinExistence type="predicted"/>
<dbReference type="InterPro" id="IPR041457">
    <property type="entry name" value="CxC2_KDZ-assoc"/>
</dbReference>